<proteinExistence type="predicted"/>
<evidence type="ECO:0000313" key="3">
    <source>
        <dbReference type="Proteomes" id="UP001419268"/>
    </source>
</evidence>
<gene>
    <name evidence="2" type="ORF">Scep_019540</name>
</gene>
<protein>
    <submittedName>
        <fullName evidence="2">Uncharacterized protein</fullName>
    </submittedName>
</protein>
<evidence type="ECO:0000313" key="2">
    <source>
        <dbReference type="EMBL" id="KAK9112021.1"/>
    </source>
</evidence>
<name>A0AAP0IBZ0_9MAGN</name>
<organism evidence="2 3">
    <name type="scientific">Stephania cephalantha</name>
    <dbReference type="NCBI Taxonomy" id="152367"/>
    <lineage>
        <taxon>Eukaryota</taxon>
        <taxon>Viridiplantae</taxon>
        <taxon>Streptophyta</taxon>
        <taxon>Embryophyta</taxon>
        <taxon>Tracheophyta</taxon>
        <taxon>Spermatophyta</taxon>
        <taxon>Magnoliopsida</taxon>
        <taxon>Ranunculales</taxon>
        <taxon>Menispermaceae</taxon>
        <taxon>Menispermoideae</taxon>
        <taxon>Cissampelideae</taxon>
        <taxon>Stephania</taxon>
    </lineage>
</organism>
<dbReference type="EMBL" id="JBBNAG010000008">
    <property type="protein sequence ID" value="KAK9112021.1"/>
    <property type="molecule type" value="Genomic_DNA"/>
</dbReference>
<feature type="region of interest" description="Disordered" evidence="1">
    <location>
        <begin position="1"/>
        <end position="76"/>
    </location>
</feature>
<accession>A0AAP0IBZ0</accession>
<dbReference type="AlphaFoldDB" id="A0AAP0IBZ0"/>
<sequence length="145" mass="15839">MAIPATRRWRGCGDDDERRGSSGQRRTRRWHSCEGRRRAAARGTPARSREGTTVRRRGDSAAATVSGSTGEGLAGFRHGGAYQQCAVATADQRDAKELTDDAAMRRHGGGALPDRLIPDETQQQSGHWVVTSTKLDDAMDCSRRM</sequence>
<feature type="compositionally biased region" description="Basic and acidic residues" evidence="1">
    <location>
        <begin position="47"/>
        <end position="59"/>
    </location>
</feature>
<feature type="region of interest" description="Disordered" evidence="1">
    <location>
        <begin position="105"/>
        <end position="127"/>
    </location>
</feature>
<evidence type="ECO:0000256" key="1">
    <source>
        <dbReference type="SAM" id="MobiDB-lite"/>
    </source>
</evidence>
<comment type="caution">
    <text evidence="2">The sequence shown here is derived from an EMBL/GenBank/DDBJ whole genome shotgun (WGS) entry which is preliminary data.</text>
</comment>
<dbReference type="Proteomes" id="UP001419268">
    <property type="component" value="Unassembled WGS sequence"/>
</dbReference>
<reference evidence="2 3" key="1">
    <citation type="submission" date="2024-01" db="EMBL/GenBank/DDBJ databases">
        <title>Genome assemblies of Stephania.</title>
        <authorList>
            <person name="Yang L."/>
        </authorList>
    </citation>
    <scope>NUCLEOTIDE SEQUENCE [LARGE SCALE GENOMIC DNA]</scope>
    <source>
        <strain evidence="2">JXDWG</strain>
        <tissue evidence="2">Leaf</tissue>
    </source>
</reference>
<feature type="compositionally biased region" description="Basic and acidic residues" evidence="1">
    <location>
        <begin position="11"/>
        <end position="20"/>
    </location>
</feature>
<keyword evidence="3" id="KW-1185">Reference proteome</keyword>